<dbReference type="EMBL" id="CALTRL010006186">
    <property type="protein sequence ID" value="CAH7690049.1"/>
    <property type="molecule type" value="Genomic_DNA"/>
</dbReference>
<proteinExistence type="predicted"/>
<name>A0AAV0BUQ5_PHAPC</name>
<dbReference type="PANTHER" id="PTHR22946">
    <property type="entry name" value="DIENELACTONE HYDROLASE DOMAIN-CONTAINING PROTEIN-RELATED"/>
    <property type="match status" value="1"/>
</dbReference>
<evidence type="ECO:0000313" key="3">
    <source>
        <dbReference type="Proteomes" id="UP001153365"/>
    </source>
</evidence>
<dbReference type="InterPro" id="IPR029058">
    <property type="entry name" value="AB_hydrolase_fold"/>
</dbReference>
<dbReference type="PANTHER" id="PTHR22946:SF9">
    <property type="entry name" value="POLYKETIDE TRANSFERASE AF380"/>
    <property type="match status" value="1"/>
</dbReference>
<keyword evidence="1" id="KW-0378">Hydrolase</keyword>
<sequence length="473" mass="53247">MSDEVRIDLMDAIREEEVKKFKDDKDDTVEEIIEDILLEEEEDEDEVCYDYERTTFSIPAGKDGNDRIVIWGYIPQKFNDQRKVSTKNKSLSFEPKNNRLSSGSIIMANGLALPRSAGLPHFASRFARSGFNVFLFDFRHLGDSTGLPRQIVSMISQLEDYLTVLKFVTEPESHSKLFENFIDPKKVILWGWSNSGGHVSKLATNPDLKLCGVDERFERDLHLRISGVICLDPMCDGIKNLKHHVWNNPLGLAKIGHYVLGDLIISMIPFLSKRYSINVPALGPGGFLGSEEAERGAKMIASQSSEEAEKEGEEFQNVNTMTADQTKLKKSGEKRSKLVGMQDLGPKFVNLVAARYGYDVMFQNSNGSSVNCSILVSWSKDKGDGLITDQVPRSFLNHCQKLLSQSSTKHQKTSLNDLESTTSVKEIDLNRIKRTTVEVESFEHEGDHFGLHFGGIGFEDGIKRQIEFIKKLI</sequence>
<accession>A0AAV0BUQ5</accession>
<dbReference type="InterPro" id="IPR050261">
    <property type="entry name" value="FrsA_esterase"/>
</dbReference>
<evidence type="ECO:0008006" key="4">
    <source>
        <dbReference type="Google" id="ProtNLM"/>
    </source>
</evidence>
<evidence type="ECO:0000256" key="1">
    <source>
        <dbReference type="ARBA" id="ARBA00022801"/>
    </source>
</evidence>
<organism evidence="2 3">
    <name type="scientific">Phakopsora pachyrhizi</name>
    <name type="common">Asian soybean rust disease fungus</name>
    <dbReference type="NCBI Taxonomy" id="170000"/>
    <lineage>
        <taxon>Eukaryota</taxon>
        <taxon>Fungi</taxon>
        <taxon>Dikarya</taxon>
        <taxon>Basidiomycota</taxon>
        <taxon>Pucciniomycotina</taxon>
        <taxon>Pucciniomycetes</taxon>
        <taxon>Pucciniales</taxon>
        <taxon>Phakopsoraceae</taxon>
        <taxon>Phakopsora</taxon>
    </lineage>
</organism>
<reference evidence="2" key="1">
    <citation type="submission" date="2022-06" db="EMBL/GenBank/DDBJ databases">
        <authorList>
            <consortium name="SYNGENTA / RWTH Aachen University"/>
        </authorList>
    </citation>
    <scope>NUCLEOTIDE SEQUENCE</scope>
</reference>
<dbReference type="GO" id="GO:0016788">
    <property type="term" value="F:hydrolase activity, acting on ester bonds"/>
    <property type="evidence" value="ECO:0007669"/>
    <property type="project" value="UniProtKB-ARBA"/>
</dbReference>
<dbReference type="SUPFAM" id="SSF53474">
    <property type="entry name" value="alpha/beta-Hydrolases"/>
    <property type="match status" value="1"/>
</dbReference>
<dbReference type="Gene3D" id="3.40.50.1820">
    <property type="entry name" value="alpha/beta hydrolase"/>
    <property type="match status" value="1"/>
</dbReference>
<evidence type="ECO:0000313" key="2">
    <source>
        <dbReference type="EMBL" id="CAH7690049.1"/>
    </source>
</evidence>
<gene>
    <name evidence="2" type="ORF">PPACK8108_LOCUS25272</name>
</gene>
<keyword evidence="3" id="KW-1185">Reference proteome</keyword>
<dbReference type="AlphaFoldDB" id="A0AAV0BUQ5"/>
<comment type="caution">
    <text evidence="2">The sequence shown here is derived from an EMBL/GenBank/DDBJ whole genome shotgun (WGS) entry which is preliminary data.</text>
</comment>
<dbReference type="Proteomes" id="UP001153365">
    <property type="component" value="Unassembled WGS sequence"/>
</dbReference>
<protein>
    <recommendedName>
        <fullName evidence="4">AB hydrolase-1 domain-containing protein</fullName>
    </recommendedName>
</protein>